<evidence type="ECO:0000313" key="2">
    <source>
        <dbReference type="EMBL" id="KAG5286537.1"/>
    </source>
</evidence>
<evidence type="ECO:0000259" key="1">
    <source>
        <dbReference type="PROSITE" id="PS50041"/>
    </source>
</evidence>
<dbReference type="SMART" id="SM00034">
    <property type="entry name" value="CLECT"/>
    <property type="match status" value="1"/>
</dbReference>
<dbReference type="InterPro" id="IPR001304">
    <property type="entry name" value="C-type_lectin-like"/>
</dbReference>
<dbReference type="PROSITE" id="PS50041">
    <property type="entry name" value="C_TYPE_LECTIN_2"/>
    <property type="match status" value="1"/>
</dbReference>
<accession>A0AAV6HMA4</accession>
<name>A0AAV6HMA4_9TELE</name>
<comment type="caution">
    <text evidence="2">The sequence shown here is derived from an EMBL/GenBank/DDBJ whole genome shotgun (WGS) entry which is preliminary data.</text>
</comment>
<reference evidence="2 3" key="1">
    <citation type="submission" date="2020-10" db="EMBL/GenBank/DDBJ databases">
        <title>Chromosome-scale genome assembly of the Allis shad, Alosa alosa.</title>
        <authorList>
            <person name="Margot Z."/>
            <person name="Christophe K."/>
            <person name="Cabau C."/>
            <person name="Louis A."/>
            <person name="Berthelot C."/>
            <person name="Parey E."/>
            <person name="Roest Crollius H."/>
            <person name="Montfort J."/>
            <person name="Robinson-Rechavi M."/>
            <person name="Bucao C."/>
            <person name="Bouchez O."/>
            <person name="Gislard M."/>
            <person name="Lluch J."/>
            <person name="Milhes M."/>
            <person name="Lampietro C."/>
            <person name="Lopez Roques C."/>
            <person name="Donnadieu C."/>
            <person name="Braasch I."/>
            <person name="Desvignes T."/>
            <person name="Postlethwait J."/>
            <person name="Bobe J."/>
            <person name="Guiguen Y."/>
        </authorList>
    </citation>
    <scope>NUCLEOTIDE SEQUENCE [LARGE SCALE GENOMIC DNA]</scope>
    <source>
        <strain evidence="2">M-15738</strain>
        <tissue evidence="2">Blood</tissue>
    </source>
</reference>
<dbReference type="AlphaFoldDB" id="A0AAV6HMA4"/>
<dbReference type="InterPro" id="IPR016187">
    <property type="entry name" value="CTDL_fold"/>
</dbReference>
<dbReference type="PANTHER" id="PTHR22803">
    <property type="entry name" value="MANNOSE, PHOSPHOLIPASE, LECTIN RECEPTOR RELATED"/>
    <property type="match status" value="1"/>
</dbReference>
<gene>
    <name evidence="2" type="ORF">AALO_G00015940</name>
</gene>
<dbReference type="Gene3D" id="3.10.100.10">
    <property type="entry name" value="Mannose-Binding Protein A, subunit A"/>
    <property type="match status" value="1"/>
</dbReference>
<proteinExistence type="predicted"/>
<sequence length="279" mass="31017">MVFHVVGALSGESSAEDGVVLSELPNAPAEALEDVAHEEHLRVKRGWGKLQMKCLFLAYEVGEYKRTTTQVCLSLNQLSSYFTETSSKETIIKLLMMKALAVSALLCLAFAYMTSAAVVAVEETPEEAQNSVPDSEMAEVPENDDAADAAARMYCPPGWFNFGSHCYQYVNSHMTWINAEKHCVNQQAALASVRNPDEYQFLQNLAQIAGKSTAWLGGFYFQGSWMWIDRTGFNYENWLSPASTAHYQCIFMRSTGGWSNTNCGTSLPFFCSRNQNPCN</sequence>
<keyword evidence="3" id="KW-1185">Reference proteome</keyword>
<evidence type="ECO:0000313" key="3">
    <source>
        <dbReference type="Proteomes" id="UP000823561"/>
    </source>
</evidence>
<dbReference type="InterPro" id="IPR016186">
    <property type="entry name" value="C-type_lectin-like/link_sf"/>
</dbReference>
<feature type="domain" description="C-type lectin" evidence="1">
    <location>
        <begin position="162"/>
        <end position="272"/>
    </location>
</feature>
<dbReference type="EMBL" id="JADWDJ010000001">
    <property type="protein sequence ID" value="KAG5286537.1"/>
    <property type="molecule type" value="Genomic_DNA"/>
</dbReference>
<protein>
    <recommendedName>
        <fullName evidence="1">C-type lectin domain-containing protein</fullName>
    </recommendedName>
</protein>
<dbReference type="CDD" id="cd00037">
    <property type="entry name" value="CLECT"/>
    <property type="match status" value="1"/>
</dbReference>
<dbReference type="InterPro" id="IPR050111">
    <property type="entry name" value="C-type_lectin/snaclec_domain"/>
</dbReference>
<dbReference type="Pfam" id="PF00059">
    <property type="entry name" value="Lectin_C"/>
    <property type="match status" value="1"/>
</dbReference>
<organism evidence="2 3">
    <name type="scientific">Alosa alosa</name>
    <name type="common">allis shad</name>
    <dbReference type="NCBI Taxonomy" id="278164"/>
    <lineage>
        <taxon>Eukaryota</taxon>
        <taxon>Metazoa</taxon>
        <taxon>Chordata</taxon>
        <taxon>Craniata</taxon>
        <taxon>Vertebrata</taxon>
        <taxon>Euteleostomi</taxon>
        <taxon>Actinopterygii</taxon>
        <taxon>Neopterygii</taxon>
        <taxon>Teleostei</taxon>
        <taxon>Clupei</taxon>
        <taxon>Clupeiformes</taxon>
        <taxon>Clupeoidei</taxon>
        <taxon>Clupeidae</taxon>
        <taxon>Alosa</taxon>
    </lineage>
</organism>
<dbReference type="SUPFAM" id="SSF56436">
    <property type="entry name" value="C-type lectin-like"/>
    <property type="match status" value="1"/>
</dbReference>
<dbReference type="Proteomes" id="UP000823561">
    <property type="component" value="Chromosome 1"/>
</dbReference>